<dbReference type="InterPro" id="IPR020631">
    <property type="entry name" value="THF_DH/CycHdrlase_NAD-bd_dom"/>
</dbReference>
<evidence type="ECO:0000313" key="12">
    <source>
        <dbReference type="EMBL" id="KKU61452.1"/>
    </source>
</evidence>
<dbReference type="GO" id="GO:0035999">
    <property type="term" value="P:tetrahydrofolate interconversion"/>
    <property type="evidence" value="ECO:0007669"/>
    <property type="project" value="UniProtKB-UniRule"/>
</dbReference>
<dbReference type="InterPro" id="IPR036291">
    <property type="entry name" value="NAD(P)-bd_dom_sf"/>
</dbReference>
<keyword evidence="9" id="KW-0368">Histidine biosynthesis</keyword>
<protein>
    <recommendedName>
        <fullName evidence="9">Bifunctional protein FolD</fullName>
    </recommendedName>
    <domain>
        <recommendedName>
            <fullName evidence="9">Methylenetetrahydrofolate dehydrogenase</fullName>
            <ecNumber evidence="9">1.5.1.5</ecNumber>
        </recommendedName>
    </domain>
    <domain>
        <recommendedName>
            <fullName evidence="9">Methenyltetrahydrofolate cyclohydrolase</fullName>
            <ecNumber evidence="9">3.5.4.9</ecNumber>
        </recommendedName>
    </domain>
</protein>
<comment type="similarity">
    <text evidence="9">Belongs to the tetrahydrofolate dehydrogenase/cyclohydrolase family.</text>
</comment>
<dbReference type="SUPFAM" id="SSF53223">
    <property type="entry name" value="Aminoacid dehydrogenase-like, N-terminal domain"/>
    <property type="match status" value="1"/>
</dbReference>
<comment type="subunit">
    <text evidence="9">Homodimer.</text>
</comment>
<accession>A0A0G1RWD0</accession>
<comment type="pathway">
    <text evidence="1 9">One-carbon metabolism; tetrahydrofolate interconversion.</text>
</comment>
<dbReference type="Proteomes" id="UP000033860">
    <property type="component" value="Unassembled WGS sequence"/>
</dbReference>
<dbReference type="SUPFAM" id="SSF51735">
    <property type="entry name" value="NAD(P)-binding Rossmann-fold domains"/>
    <property type="match status" value="1"/>
</dbReference>
<dbReference type="EC" id="1.5.1.5" evidence="9"/>
<evidence type="ECO:0000256" key="7">
    <source>
        <dbReference type="ARBA" id="ARBA00023167"/>
    </source>
</evidence>
<keyword evidence="2 9" id="KW-0554">One-carbon metabolism</keyword>
<dbReference type="InterPro" id="IPR046346">
    <property type="entry name" value="Aminoacid_DH-like_N_sf"/>
</dbReference>
<gene>
    <name evidence="9" type="primary">folD</name>
    <name evidence="12" type="ORF">UX85_C0003G0111</name>
</gene>
<dbReference type="InterPro" id="IPR020630">
    <property type="entry name" value="THF_DH/CycHdrlase_cat_dom"/>
</dbReference>
<feature type="domain" description="Tetrahydrofolate dehydrogenase/cyclohydrolase NAD(P)-binding" evidence="11">
    <location>
        <begin position="140"/>
        <end position="264"/>
    </location>
</feature>
<keyword evidence="7 9" id="KW-0486">Methionine biosynthesis</keyword>
<comment type="caution">
    <text evidence="12">The sequence shown here is derived from an EMBL/GenBank/DDBJ whole genome shotgun (WGS) entry which is preliminary data.</text>
</comment>
<dbReference type="PATRIC" id="fig|1618371.3.peg.500"/>
<dbReference type="GO" id="GO:0006164">
    <property type="term" value="P:purine nucleotide biosynthetic process"/>
    <property type="evidence" value="ECO:0007669"/>
    <property type="project" value="UniProtKB-KW"/>
</dbReference>
<comment type="catalytic activity">
    <reaction evidence="9">
        <text>(6R)-5,10-methylene-5,6,7,8-tetrahydrofolate + NADP(+) = (6R)-5,10-methenyltetrahydrofolate + NADPH</text>
        <dbReference type="Rhea" id="RHEA:22812"/>
        <dbReference type="ChEBI" id="CHEBI:15636"/>
        <dbReference type="ChEBI" id="CHEBI:57455"/>
        <dbReference type="ChEBI" id="CHEBI:57783"/>
        <dbReference type="ChEBI" id="CHEBI:58349"/>
        <dbReference type="EC" id="1.5.1.5"/>
    </reaction>
</comment>
<dbReference type="GO" id="GO:0004477">
    <property type="term" value="F:methenyltetrahydrofolate cyclohydrolase activity"/>
    <property type="evidence" value="ECO:0007669"/>
    <property type="project" value="UniProtKB-UniRule"/>
</dbReference>
<comment type="caution">
    <text evidence="9">Lacks conserved residue(s) required for the propagation of feature annotation.</text>
</comment>
<dbReference type="EC" id="3.5.4.9" evidence="9"/>
<feature type="domain" description="Tetrahydrofolate dehydrogenase/cyclohydrolase catalytic" evidence="10">
    <location>
        <begin position="6"/>
        <end position="99"/>
    </location>
</feature>
<evidence type="ECO:0000256" key="8">
    <source>
        <dbReference type="ARBA" id="ARBA00023268"/>
    </source>
</evidence>
<dbReference type="InterPro" id="IPR000672">
    <property type="entry name" value="THF_DH/CycHdrlase"/>
</dbReference>
<evidence type="ECO:0000256" key="5">
    <source>
        <dbReference type="ARBA" id="ARBA00022857"/>
    </source>
</evidence>
<dbReference type="AlphaFoldDB" id="A0A0G1RWD0"/>
<evidence type="ECO:0000313" key="13">
    <source>
        <dbReference type="Proteomes" id="UP000033860"/>
    </source>
</evidence>
<dbReference type="GO" id="GO:0005829">
    <property type="term" value="C:cytosol"/>
    <property type="evidence" value="ECO:0007669"/>
    <property type="project" value="TreeGrafter"/>
</dbReference>
<dbReference type="GO" id="GO:0004488">
    <property type="term" value="F:methylenetetrahydrofolate dehydrogenase (NADP+) activity"/>
    <property type="evidence" value="ECO:0007669"/>
    <property type="project" value="UniProtKB-UniRule"/>
</dbReference>
<dbReference type="PRINTS" id="PR00085">
    <property type="entry name" value="THFDHDRGNASE"/>
</dbReference>
<dbReference type="EMBL" id="LCNT01000003">
    <property type="protein sequence ID" value="KKU61452.1"/>
    <property type="molecule type" value="Genomic_DNA"/>
</dbReference>
<comment type="function">
    <text evidence="9">Catalyzes the oxidation of 5,10-methylenetetrahydrofolate to 5,10-methenyltetrahydrofolate and then the hydrolysis of 5,10-methenyltetrahydrofolate to 10-formyltetrahydrofolate.</text>
</comment>
<keyword evidence="5 9" id="KW-0521">NADP</keyword>
<reference evidence="12 13" key="1">
    <citation type="journal article" date="2015" name="Nature">
        <title>rRNA introns, odd ribosomes, and small enigmatic genomes across a large radiation of phyla.</title>
        <authorList>
            <person name="Brown C.T."/>
            <person name="Hug L.A."/>
            <person name="Thomas B.C."/>
            <person name="Sharon I."/>
            <person name="Castelle C.J."/>
            <person name="Singh A."/>
            <person name="Wilkins M.J."/>
            <person name="Williams K.H."/>
            <person name="Banfield J.F."/>
        </authorList>
    </citation>
    <scope>NUCLEOTIDE SEQUENCE [LARGE SCALE GENOMIC DNA]</scope>
</reference>
<keyword evidence="4 9" id="KW-0378">Hydrolase</keyword>
<dbReference type="HAMAP" id="MF_01576">
    <property type="entry name" value="THF_DHG_CYH"/>
    <property type="match status" value="1"/>
</dbReference>
<evidence type="ECO:0000259" key="10">
    <source>
        <dbReference type="Pfam" id="PF00763"/>
    </source>
</evidence>
<sequence length="268" mass="28553">MARVFDGEALAKKKEGELKTKIERLKKQGKGAKLAVIVFSDDAAGKLYSDLKQAAAERVGIEFEEFNFSDIDLEPVIKLIGRLNRDPKVTGIMIQRPGVSWGKSRGMDRVGFEAWWVQLVKTIVPGKDVDGLRQGSRFVPATVKAVEAILNSLPSRDGKVVVVGSLGLVGRALVKKLGATGVDIETKDLGAITLEADVLISAAGQPNLITVEMVKDGAVVIDVGWPKGDVDFEAVKRQAAVITPVPGGVGPVTVVSLLENLVEAGYSN</sequence>
<evidence type="ECO:0000256" key="9">
    <source>
        <dbReference type="HAMAP-Rule" id="MF_01576"/>
    </source>
</evidence>
<dbReference type="GO" id="GO:0009086">
    <property type="term" value="P:methionine biosynthetic process"/>
    <property type="evidence" value="ECO:0007669"/>
    <property type="project" value="UniProtKB-KW"/>
</dbReference>
<dbReference type="UniPathway" id="UPA00193"/>
<dbReference type="PANTHER" id="PTHR48099">
    <property type="entry name" value="C-1-TETRAHYDROFOLATE SYNTHASE, CYTOPLASMIC-RELATED"/>
    <property type="match status" value="1"/>
</dbReference>
<dbReference type="Gene3D" id="3.40.50.10860">
    <property type="entry name" value="Leucine Dehydrogenase, chain A, domain 1"/>
    <property type="match status" value="1"/>
</dbReference>
<evidence type="ECO:0000259" key="11">
    <source>
        <dbReference type="Pfam" id="PF02882"/>
    </source>
</evidence>
<evidence type="ECO:0000256" key="2">
    <source>
        <dbReference type="ARBA" id="ARBA00022563"/>
    </source>
</evidence>
<dbReference type="PANTHER" id="PTHR48099:SF5">
    <property type="entry name" value="C-1-TETRAHYDROFOLATE SYNTHASE, CYTOPLASMIC"/>
    <property type="match status" value="1"/>
</dbReference>
<dbReference type="Pfam" id="PF02882">
    <property type="entry name" value="THF_DHG_CYH_C"/>
    <property type="match status" value="1"/>
</dbReference>
<evidence type="ECO:0000256" key="6">
    <source>
        <dbReference type="ARBA" id="ARBA00023002"/>
    </source>
</evidence>
<dbReference type="Gene3D" id="3.40.50.720">
    <property type="entry name" value="NAD(P)-binding Rossmann-like Domain"/>
    <property type="match status" value="1"/>
</dbReference>
<organism evidence="12 13">
    <name type="scientific">Candidatus Beckwithbacteria bacterium GW2011_GWB1_47_15</name>
    <dbReference type="NCBI Taxonomy" id="1618371"/>
    <lineage>
        <taxon>Bacteria</taxon>
        <taxon>Candidatus Beckwithiibacteriota</taxon>
    </lineage>
</organism>
<proteinExistence type="inferred from homology"/>
<keyword evidence="6 9" id="KW-0560">Oxidoreductase</keyword>
<keyword evidence="3 9" id="KW-0658">Purine biosynthesis</keyword>
<dbReference type="Pfam" id="PF00763">
    <property type="entry name" value="THF_DHG_CYH"/>
    <property type="match status" value="1"/>
</dbReference>
<evidence type="ECO:0000256" key="4">
    <source>
        <dbReference type="ARBA" id="ARBA00022801"/>
    </source>
</evidence>
<keyword evidence="9" id="KW-0028">Amino-acid biosynthesis</keyword>
<comment type="catalytic activity">
    <reaction evidence="9">
        <text>(6R)-5,10-methenyltetrahydrofolate + H2O = (6R)-10-formyltetrahydrofolate + H(+)</text>
        <dbReference type="Rhea" id="RHEA:23700"/>
        <dbReference type="ChEBI" id="CHEBI:15377"/>
        <dbReference type="ChEBI" id="CHEBI:15378"/>
        <dbReference type="ChEBI" id="CHEBI:57455"/>
        <dbReference type="ChEBI" id="CHEBI:195366"/>
        <dbReference type="EC" id="3.5.4.9"/>
    </reaction>
</comment>
<evidence type="ECO:0000256" key="1">
    <source>
        <dbReference type="ARBA" id="ARBA00004777"/>
    </source>
</evidence>
<evidence type="ECO:0000256" key="3">
    <source>
        <dbReference type="ARBA" id="ARBA00022755"/>
    </source>
</evidence>
<dbReference type="GO" id="GO:0000105">
    <property type="term" value="P:L-histidine biosynthetic process"/>
    <property type="evidence" value="ECO:0007669"/>
    <property type="project" value="UniProtKB-KW"/>
</dbReference>
<keyword evidence="8 9" id="KW-0511">Multifunctional enzyme</keyword>
<name>A0A0G1RWD0_9BACT</name>